<evidence type="ECO:0000256" key="10">
    <source>
        <dbReference type="PIRNR" id="PIRNR006268"/>
    </source>
</evidence>
<keyword evidence="6 10" id="KW-0274">FAD</keyword>
<comment type="cofactor">
    <cofactor evidence="11">
        <name>Mg(2+)</name>
        <dbReference type="ChEBI" id="CHEBI:18420"/>
    </cofactor>
    <cofactor evidence="11">
        <name>Mn(2+)</name>
        <dbReference type="ChEBI" id="CHEBI:29035"/>
    </cofactor>
    <text evidence="11">Magnesium. Can also use manganese.</text>
</comment>
<protein>
    <recommendedName>
        <fullName evidence="2 10">FAD:protein FMN transferase</fullName>
        <ecNumber evidence="1 10">2.7.1.180</ecNumber>
    </recommendedName>
    <alternativeName>
        <fullName evidence="8 10">Flavin transferase</fullName>
    </alternativeName>
</protein>
<feature type="binding site" evidence="11">
    <location>
        <position position="156"/>
    </location>
    <ligand>
        <name>Mg(2+)</name>
        <dbReference type="ChEBI" id="CHEBI:18420"/>
    </ligand>
</feature>
<dbReference type="EMBL" id="BHXQ01000002">
    <property type="protein sequence ID" value="GCC50699.1"/>
    <property type="molecule type" value="Genomic_DNA"/>
</dbReference>
<evidence type="ECO:0000256" key="1">
    <source>
        <dbReference type="ARBA" id="ARBA00011955"/>
    </source>
</evidence>
<dbReference type="Proteomes" id="UP000288227">
    <property type="component" value="Unassembled WGS sequence"/>
</dbReference>
<dbReference type="InterPro" id="IPR003374">
    <property type="entry name" value="ApbE-like_sf"/>
</dbReference>
<dbReference type="SUPFAM" id="SSF143631">
    <property type="entry name" value="ApbE-like"/>
    <property type="match status" value="1"/>
</dbReference>
<accession>A0A401U732</accession>
<evidence type="ECO:0000256" key="6">
    <source>
        <dbReference type="ARBA" id="ARBA00022827"/>
    </source>
</evidence>
<sequence>MAAVWQYRKGKTPSFIQIEGETMATSYHISYFDLQNRNFKQSIDSLLVLVNKAINNYNPNSEVSRFNKGDSVFNVELPYLLPALEKAQKVFAASNGAFDMTIMPLVNYWGFGPDKTIKPDSSKIDSLKALVGFEKIRLTANTVAKTDNRTQLDFGGIGQGYGADVIADYLKSKGIVNALVELGGEGLAMGMNLKTQKPWEIGILDPNSTRDNMFFKAYASLSNKAFTTSGNYFNYKIVDGRKFSHTIDPESGYPVKRSLLSATVFANDCTTADAWGTAIMVMGHEKALEVLKKHPELDVLLFYTTDNGDMEYFVTEKIKSSITIKP</sequence>
<keyword evidence="5 10" id="KW-0479">Metal-binding</keyword>
<feature type="binding site" evidence="11">
    <location>
        <position position="273"/>
    </location>
    <ligand>
        <name>Mg(2+)</name>
        <dbReference type="ChEBI" id="CHEBI:18420"/>
    </ligand>
</feature>
<evidence type="ECO:0000256" key="2">
    <source>
        <dbReference type="ARBA" id="ARBA00016337"/>
    </source>
</evidence>
<organism evidence="12 13">
    <name type="scientific">Chryseotalea sanaruensis</name>
    <dbReference type="NCBI Taxonomy" id="2482724"/>
    <lineage>
        <taxon>Bacteria</taxon>
        <taxon>Pseudomonadati</taxon>
        <taxon>Bacteroidota</taxon>
        <taxon>Cytophagia</taxon>
        <taxon>Cytophagales</taxon>
        <taxon>Chryseotaleaceae</taxon>
        <taxon>Chryseotalea</taxon>
    </lineage>
</organism>
<evidence type="ECO:0000256" key="7">
    <source>
        <dbReference type="ARBA" id="ARBA00022842"/>
    </source>
</evidence>
<evidence type="ECO:0000256" key="11">
    <source>
        <dbReference type="PIRSR" id="PIRSR006268-2"/>
    </source>
</evidence>
<feature type="binding site" evidence="11">
    <location>
        <position position="277"/>
    </location>
    <ligand>
        <name>Mg(2+)</name>
        <dbReference type="ChEBI" id="CHEBI:18420"/>
    </ligand>
</feature>
<name>A0A401U732_9BACT</name>
<evidence type="ECO:0000256" key="9">
    <source>
        <dbReference type="ARBA" id="ARBA00048540"/>
    </source>
</evidence>
<evidence type="ECO:0000256" key="3">
    <source>
        <dbReference type="ARBA" id="ARBA00022630"/>
    </source>
</evidence>
<dbReference type="PANTHER" id="PTHR30040:SF2">
    <property type="entry name" value="FAD:PROTEIN FMN TRANSFERASE"/>
    <property type="match status" value="1"/>
</dbReference>
<gene>
    <name evidence="12" type="ORF">SanaruYs_09170</name>
</gene>
<evidence type="ECO:0000313" key="13">
    <source>
        <dbReference type="Proteomes" id="UP000288227"/>
    </source>
</evidence>
<reference evidence="12 13" key="1">
    <citation type="submission" date="2018-11" db="EMBL/GenBank/DDBJ databases">
        <title>Chryseotalea sanarue gen. nov., sp., nov., a member of the family Cytophagaceae, isolated from a brackish lake in Hamamatsu Japan.</title>
        <authorList>
            <person name="Maejima Y."/>
            <person name="Iino T."/>
            <person name="Muraguchi Y."/>
            <person name="Fukuda K."/>
            <person name="Ohkuma M."/>
            <person name="Moriuchi R."/>
            <person name="Dohra H."/>
            <person name="Kimbara K."/>
            <person name="Shintani M."/>
        </authorList>
    </citation>
    <scope>NUCLEOTIDE SEQUENCE [LARGE SCALE GENOMIC DNA]</scope>
    <source>
        <strain evidence="12 13">Ys</strain>
    </source>
</reference>
<comment type="caution">
    <text evidence="12">The sequence shown here is derived from an EMBL/GenBank/DDBJ whole genome shotgun (WGS) entry which is preliminary data.</text>
</comment>
<evidence type="ECO:0000256" key="8">
    <source>
        <dbReference type="ARBA" id="ARBA00031306"/>
    </source>
</evidence>
<dbReference type="InterPro" id="IPR024932">
    <property type="entry name" value="ApbE"/>
</dbReference>
<evidence type="ECO:0000256" key="5">
    <source>
        <dbReference type="ARBA" id="ARBA00022723"/>
    </source>
</evidence>
<dbReference type="Pfam" id="PF02424">
    <property type="entry name" value="ApbE"/>
    <property type="match status" value="1"/>
</dbReference>
<dbReference type="PANTHER" id="PTHR30040">
    <property type="entry name" value="THIAMINE BIOSYNTHESIS LIPOPROTEIN APBE"/>
    <property type="match status" value="1"/>
</dbReference>
<evidence type="ECO:0000256" key="4">
    <source>
        <dbReference type="ARBA" id="ARBA00022679"/>
    </source>
</evidence>
<keyword evidence="7 10" id="KW-0460">Magnesium</keyword>
<keyword evidence="13" id="KW-1185">Reference proteome</keyword>
<keyword evidence="3 10" id="KW-0285">Flavoprotein</keyword>
<proteinExistence type="inferred from homology"/>
<evidence type="ECO:0000313" key="12">
    <source>
        <dbReference type="EMBL" id="GCC50699.1"/>
    </source>
</evidence>
<dbReference type="Gene3D" id="3.10.520.10">
    <property type="entry name" value="ApbE-like domains"/>
    <property type="match status" value="1"/>
</dbReference>
<dbReference type="AlphaFoldDB" id="A0A401U732"/>
<dbReference type="PIRSF" id="PIRSF006268">
    <property type="entry name" value="ApbE"/>
    <property type="match status" value="1"/>
</dbReference>
<dbReference type="GO" id="GO:0016740">
    <property type="term" value="F:transferase activity"/>
    <property type="evidence" value="ECO:0007669"/>
    <property type="project" value="UniProtKB-UniRule"/>
</dbReference>
<dbReference type="EC" id="2.7.1.180" evidence="1 10"/>
<comment type="similarity">
    <text evidence="10">Belongs to the ApbE family.</text>
</comment>
<comment type="catalytic activity">
    <reaction evidence="9 10">
        <text>L-threonyl-[protein] + FAD = FMN-L-threonyl-[protein] + AMP + H(+)</text>
        <dbReference type="Rhea" id="RHEA:36847"/>
        <dbReference type="Rhea" id="RHEA-COMP:11060"/>
        <dbReference type="Rhea" id="RHEA-COMP:11061"/>
        <dbReference type="ChEBI" id="CHEBI:15378"/>
        <dbReference type="ChEBI" id="CHEBI:30013"/>
        <dbReference type="ChEBI" id="CHEBI:57692"/>
        <dbReference type="ChEBI" id="CHEBI:74257"/>
        <dbReference type="ChEBI" id="CHEBI:456215"/>
        <dbReference type="EC" id="2.7.1.180"/>
    </reaction>
</comment>
<dbReference type="GO" id="GO:0046872">
    <property type="term" value="F:metal ion binding"/>
    <property type="evidence" value="ECO:0007669"/>
    <property type="project" value="UniProtKB-UniRule"/>
</dbReference>
<keyword evidence="4 10" id="KW-0808">Transferase</keyword>